<dbReference type="Gene3D" id="2.60.120.10">
    <property type="entry name" value="Jelly Rolls"/>
    <property type="match status" value="1"/>
</dbReference>
<dbReference type="Proteomes" id="UP001264980">
    <property type="component" value="Unassembled WGS sequence"/>
</dbReference>
<name>A0ABU1R0J2_9BACT</name>
<keyword evidence="2" id="KW-1185">Reference proteome</keyword>
<comment type="caution">
    <text evidence="1">The sequence shown here is derived from an EMBL/GenBank/DDBJ whole genome shotgun (WGS) entry which is preliminary data.</text>
</comment>
<dbReference type="RefSeq" id="WP_309986498.1">
    <property type="nucleotide sequence ID" value="NZ_JAVDTI010000003.1"/>
</dbReference>
<dbReference type="SUPFAM" id="SSF51206">
    <property type="entry name" value="cAMP-binding domain-like"/>
    <property type="match status" value="1"/>
</dbReference>
<evidence type="ECO:0000313" key="1">
    <source>
        <dbReference type="EMBL" id="MDR6806924.1"/>
    </source>
</evidence>
<evidence type="ECO:0000313" key="2">
    <source>
        <dbReference type="Proteomes" id="UP001264980"/>
    </source>
</evidence>
<sequence length="198" mass="22922">MNADYHPSADAIEKVFAPYYKADMKIWKGFSEKIQVRKFSKSEIIKDYNAIEKYLNIIVKGSAGLFVWNGNRDVCINLLYEHNFMSDYLSFLNQQPTVIKTEALEDTVLWSVCHADLNALYAANKTGLRIGKAVAEILFVRKQREQINLLTQDPEERYLRLVAERPEIFQRTPLKVIASYLGLTAESLSRIRKRVTER</sequence>
<dbReference type="InterPro" id="IPR014710">
    <property type="entry name" value="RmlC-like_jellyroll"/>
</dbReference>
<dbReference type="EMBL" id="JAVDTI010000003">
    <property type="protein sequence ID" value="MDR6806924.1"/>
    <property type="molecule type" value="Genomic_DNA"/>
</dbReference>
<protein>
    <submittedName>
        <fullName evidence="1">CRP-like cAMP-binding protein</fullName>
    </submittedName>
</protein>
<gene>
    <name evidence="1" type="ORF">J2W84_003972</name>
</gene>
<accession>A0ABU1R0J2</accession>
<reference evidence="1 2" key="1">
    <citation type="submission" date="2023-07" db="EMBL/GenBank/DDBJ databases">
        <title>Sorghum-associated microbial communities from plants grown in Nebraska, USA.</title>
        <authorList>
            <person name="Schachtman D."/>
        </authorList>
    </citation>
    <scope>NUCLEOTIDE SEQUENCE [LARGE SCALE GENOMIC DNA]</scope>
    <source>
        <strain evidence="1 2">BE57</strain>
    </source>
</reference>
<dbReference type="InterPro" id="IPR018490">
    <property type="entry name" value="cNMP-bd_dom_sf"/>
</dbReference>
<proteinExistence type="predicted"/>
<organism evidence="1 2">
    <name type="scientific">Dyadobacter fermentans</name>
    <dbReference type="NCBI Taxonomy" id="94254"/>
    <lineage>
        <taxon>Bacteria</taxon>
        <taxon>Pseudomonadati</taxon>
        <taxon>Bacteroidota</taxon>
        <taxon>Cytophagia</taxon>
        <taxon>Cytophagales</taxon>
        <taxon>Spirosomataceae</taxon>
        <taxon>Dyadobacter</taxon>
    </lineage>
</organism>